<dbReference type="KEGG" id="echi:FKX85_16580"/>
<dbReference type="RefSeq" id="WP_141615799.1">
    <property type="nucleotide sequence ID" value="NZ_CP041253.1"/>
</dbReference>
<evidence type="ECO:0000313" key="2">
    <source>
        <dbReference type="Proteomes" id="UP000316614"/>
    </source>
</evidence>
<gene>
    <name evidence="1" type="ORF">FKX85_16580</name>
</gene>
<dbReference type="AlphaFoldDB" id="A0A514CL65"/>
<accession>A0A514CL65</accession>
<proteinExistence type="predicted"/>
<dbReference type="OrthoDB" id="977774at2"/>
<organism evidence="1 2">
    <name type="scientific">Echinicola soli</name>
    <dbReference type="NCBI Taxonomy" id="2591634"/>
    <lineage>
        <taxon>Bacteria</taxon>
        <taxon>Pseudomonadati</taxon>
        <taxon>Bacteroidota</taxon>
        <taxon>Cytophagia</taxon>
        <taxon>Cytophagales</taxon>
        <taxon>Cyclobacteriaceae</taxon>
        <taxon>Echinicola</taxon>
    </lineage>
</organism>
<evidence type="ECO:0000313" key="1">
    <source>
        <dbReference type="EMBL" id="QDH80569.1"/>
    </source>
</evidence>
<dbReference type="EMBL" id="CP041253">
    <property type="protein sequence ID" value="QDH80569.1"/>
    <property type="molecule type" value="Genomic_DNA"/>
</dbReference>
<protein>
    <submittedName>
        <fullName evidence="1">Uncharacterized protein</fullName>
    </submittedName>
</protein>
<dbReference type="Proteomes" id="UP000316614">
    <property type="component" value="Chromosome"/>
</dbReference>
<sequence>MAILLDTNMFNLFKKKRAKNIQQWEYDLLKSVAEKLPSKYSFLISQVNPNFILDSVPNEFLEHGWKRIICDQNVYNSIKNNSINYKLVGIKVFDLEAKDYKNVELDLYEGVLIGYKVDDSSRQFDYENIDIKSLRKKPYENKEKEELEKIIGTVSNDILAQLDIDDTFKIEVPEGEFYVIQDLEDGNYLSMNEKGAVYGMIHDPYEVEKLFETKESFFEALKSGEFSISEYYDKKMS</sequence>
<keyword evidence="2" id="KW-1185">Reference proteome</keyword>
<reference evidence="1 2" key="1">
    <citation type="submission" date="2019-06" db="EMBL/GenBank/DDBJ databases">
        <title>Echinicola alkalisoli sp. nov. isolated from saline soil.</title>
        <authorList>
            <person name="Sun J.-Q."/>
            <person name="Xu L."/>
        </authorList>
    </citation>
    <scope>NUCLEOTIDE SEQUENCE [LARGE SCALE GENOMIC DNA]</scope>
    <source>
        <strain evidence="1 2">LN3S3</strain>
    </source>
</reference>
<name>A0A514CL65_9BACT</name>